<gene>
    <name evidence="2" type="ORF">J3L21_21450</name>
</gene>
<organism evidence="2 3">
    <name type="scientific">Mucilaginibacter rubeus</name>
    <dbReference type="NCBI Taxonomy" id="2027860"/>
    <lineage>
        <taxon>Bacteria</taxon>
        <taxon>Pseudomonadati</taxon>
        <taxon>Bacteroidota</taxon>
        <taxon>Sphingobacteriia</taxon>
        <taxon>Sphingobacteriales</taxon>
        <taxon>Sphingobacteriaceae</taxon>
        <taxon>Mucilaginibacter</taxon>
    </lineage>
</organism>
<name>A0ABX7U7U3_9SPHI</name>
<proteinExistence type="predicted"/>
<evidence type="ECO:0000313" key="2">
    <source>
        <dbReference type="EMBL" id="QTE48105.1"/>
    </source>
</evidence>
<dbReference type="Proteomes" id="UP000663940">
    <property type="component" value="Chromosome"/>
</dbReference>
<dbReference type="RefSeq" id="WP_167516097.1">
    <property type="nucleotide sequence ID" value="NZ_CP043451.1"/>
</dbReference>
<protein>
    <recommendedName>
        <fullName evidence="4">MobC family plasmid mobilization relaxosome protein</fullName>
    </recommendedName>
</protein>
<sequence length="150" mass="17034">MVAKRFKELLGFLKTGIMMSQDLKATAKQETEQPKRKGGRPKSRVRRETHVKVRLTATEHFMIGSKAREAGMRVSDWIRAAAKSARVVARLKPEDLQLMRMLSGLANNLNQLTKLAHRDGILSIARKADSTLTEIFDALKYFNSHDRQDT</sequence>
<feature type="compositionally biased region" description="Basic and acidic residues" evidence="1">
    <location>
        <begin position="25"/>
        <end position="35"/>
    </location>
</feature>
<feature type="compositionally biased region" description="Basic residues" evidence="1">
    <location>
        <begin position="36"/>
        <end position="45"/>
    </location>
</feature>
<dbReference type="Pfam" id="PF21983">
    <property type="entry name" value="NikA-like"/>
    <property type="match status" value="1"/>
</dbReference>
<evidence type="ECO:0008006" key="4">
    <source>
        <dbReference type="Google" id="ProtNLM"/>
    </source>
</evidence>
<keyword evidence="3" id="KW-1185">Reference proteome</keyword>
<dbReference type="InterPro" id="IPR053842">
    <property type="entry name" value="NikA-like"/>
</dbReference>
<feature type="region of interest" description="Disordered" evidence="1">
    <location>
        <begin position="24"/>
        <end position="47"/>
    </location>
</feature>
<reference evidence="2 3" key="1">
    <citation type="submission" date="2021-03" db="EMBL/GenBank/DDBJ databases">
        <title>Mucilaginibacter strains isolated from gold and copper mining confer multi heavy-metal resistance.</title>
        <authorList>
            <person name="Li Y."/>
        </authorList>
    </citation>
    <scope>NUCLEOTIDE SEQUENCE [LARGE SCALE GENOMIC DNA]</scope>
    <source>
        <strain evidence="2 3">P2-4</strain>
    </source>
</reference>
<evidence type="ECO:0000313" key="3">
    <source>
        <dbReference type="Proteomes" id="UP000663940"/>
    </source>
</evidence>
<accession>A0ABX7U7U3</accession>
<evidence type="ECO:0000256" key="1">
    <source>
        <dbReference type="SAM" id="MobiDB-lite"/>
    </source>
</evidence>
<dbReference type="EMBL" id="CP071880">
    <property type="protein sequence ID" value="QTE48105.1"/>
    <property type="molecule type" value="Genomic_DNA"/>
</dbReference>